<dbReference type="Proteomes" id="UP001498398">
    <property type="component" value="Unassembled WGS sequence"/>
</dbReference>
<organism evidence="2 3">
    <name type="scientific">Marasmiellus scandens</name>
    <dbReference type="NCBI Taxonomy" id="2682957"/>
    <lineage>
        <taxon>Eukaryota</taxon>
        <taxon>Fungi</taxon>
        <taxon>Dikarya</taxon>
        <taxon>Basidiomycota</taxon>
        <taxon>Agaricomycotina</taxon>
        <taxon>Agaricomycetes</taxon>
        <taxon>Agaricomycetidae</taxon>
        <taxon>Agaricales</taxon>
        <taxon>Marasmiineae</taxon>
        <taxon>Omphalotaceae</taxon>
        <taxon>Marasmiellus</taxon>
    </lineage>
</organism>
<feature type="compositionally biased region" description="Polar residues" evidence="1">
    <location>
        <begin position="303"/>
        <end position="314"/>
    </location>
</feature>
<feature type="compositionally biased region" description="Acidic residues" evidence="1">
    <location>
        <begin position="721"/>
        <end position="738"/>
    </location>
</feature>
<feature type="compositionally biased region" description="Polar residues" evidence="1">
    <location>
        <begin position="219"/>
        <end position="231"/>
    </location>
</feature>
<feature type="region of interest" description="Disordered" evidence="1">
    <location>
        <begin position="553"/>
        <end position="572"/>
    </location>
</feature>
<comment type="caution">
    <text evidence="2">The sequence shown here is derived from an EMBL/GenBank/DDBJ whole genome shotgun (WGS) entry which is preliminary data.</text>
</comment>
<feature type="compositionally biased region" description="Pro residues" evidence="1">
    <location>
        <begin position="272"/>
        <end position="286"/>
    </location>
</feature>
<evidence type="ECO:0008006" key="4">
    <source>
        <dbReference type="Google" id="ProtNLM"/>
    </source>
</evidence>
<feature type="compositionally biased region" description="Polar residues" evidence="1">
    <location>
        <begin position="553"/>
        <end position="571"/>
    </location>
</feature>
<feature type="compositionally biased region" description="Basic and acidic residues" evidence="1">
    <location>
        <begin position="634"/>
        <end position="648"/>
    </location>
</feature>
<feature type="region of interest" description="Disordered" evidence="1">
    <location>
        <begin position="698"/>
        <end position="820"/>
    </location>
</feature>
<feature type="compositionally biased region" description="Acidic residues" evidence="1">
    <location>
        <begin position="649"/>
        <end position="660"/>
    </location>
</feature>
<feature type="compositionally biased region" description="Low complexity" evidence="1">
    <location>
        <begin position="35"/>
        <end position="53"/>
    </location>
</feature>
<evidence type="ECO:0000256" key="1">
    <source>
        <dbReference type="SAM" id="MobiDB-lite"/>
    </source>
</evidence>
<feature type="compositionally biased region" description="Low complexity" evidence="1">
    <location>
        <begin position="287"/>
        <end position="301"/>
    </location>
</feature>
<feature type="region of interest" description="Disordered" evidence="1">
    <location>
        <begin position="389"/>
        <end position="542"/>
    </location>
</feature>
<reference evidence="2 3" key="1">
    <citation type="submission" date="2024-01" db="EMBL/GenBank/DDBJ databases">
        <title>A draft genome for the cacao thread blight pathogen Marasmiellus scandens.</title>
        <authorList>
            <person name="Baruah I.K."/>
            <person name="Leung J."/>
            <person name="Bukari Y."/>
            <person name="Amoako-Attah I."/>
            <person name="Meinhardt L.W."/>
            <person name="Bailey B.A."/>
            <person name="Cohen S.P."/>
        </authorList>
    </citation>
    <scope>NUCLEOTIDE SEQUENCE [LARGE SCALE GENOMIC DNA]</scope>
    <source>
        <strain evidence="2 3">GH-19</strain>
    </source>
</reference>
<feature type="compositionally biased region" description="Basic and acidic residues" evidence="1">
    <location>
        <begin position="491"/>
        <end position="517"/>
    </location>
</feature>
<feature type="region of interest" description="Disordered" evidence="1">
    <location>
        <begin position="634"/>
        <end position="661"/>
    </location>
</feature>
<feature type="region of interest" description="Disordered" evidence="1">
    <location>
        <begin position="30"/>
        <end position="55"/>
    </location>
</feature>
<feature type="compositionally biased region" description="Acidic residues" evidence="1">
    <location>
        <begin position="778"/>
        <end position="795"/>
    </location>
</feature>
<feature type="compositionally biased region" description="Polar residues" evidence="1">
    <location>
        <begin position="430"/>
        <end position="455"/>
    </location>
</feature>
<name>A0ABR1JWA9_9AGAR</name>
<accession>A0ABR1JWA9</accession>
<feature type="compositionally biased region" description="Low complexity" evidence="1">
    <location>
        <begin position="164"/>
        <end position="183"/>
    </location>
</feature>
<proteinExistence type="predicted"/>
<keyword evidence="3" id="KW-1185">Reference proteome</keyword>
<evidence type="ECO:0000313" key="3">
    <source>
        <dbReference type="Proteomes" id="UP001498398"/>
    </source>
</evidence>
<feature type="compositionally biased region" description="Basic and acidic residues" evidence="1">
    <location>
        <begin position="467"/>
        <end position="479"/>
    </location>
</feature>
<feature type="compositionally biased region" description="Basic and acidic residues" evidence="1">
    <location>
        <begin position="739"/>
        <end position="754"/>
    </location>
</feature>
<feature type="region of interest" description="Disordered" evidence="1">
    <location>
        <begin position="826"/>
        <end position="845"/>
    </location>
</feature>
<gene>
    <name evidence="2" type="ORF">VKT23_004535</name>
</gene>
<feature type="region of interest" description="Disordered" evidence="1">
    <location>
        <begin position="161"/>
        <end position="314"/>
    </location>
</feature>
<sequence length="855" mass="91954">MRRTAYTDPLSGAVFHGNPSRLRKLGMVEQTNNKASRSSATTTTSVPNTNTDSMSVQRASKVAFASAPVLRKNSNANANGDVEPEQDENEIQTKKAKMLLGKKPVAKQVVLLDVEDPDGVQVVERDPPCYRCKSLNLTCMGHPGRYSCTMCHKRHWSCSMMPPSTSVSTTSVSVSRQTKTSSSANTSSVLTKPTEGSKSGRAQHASTSTQPRVVKRARSPSTSHPNGSASGKRTRTGLRSFVKQPTTNGRSNLWKNSSNTEPIASTSRIAPAPFPLNTPSPSPPSSPLSQPQSPSQPTHSQFRPPSTLITSTSTVNPSTALINTRITELSSLVQNQQVALEKNSQLLEVVLKNMKVLLGDRFISGDDNGDVSALSGVVGGGAPVASGSGSGLVANPRMGANTRTGAPVIVTSQNGKGKGKEKDERPIPNGTASSHASTSDGSTNAKTDVNSSSSQHGEDEMVLASGKQKEKQKENEGQKDGIGGVSSVNGKEADKKEKEVNSDAISGKKDKDKERETNGGNGKECSTSATKTSARANAEVATNGIRIDSTSAISHQDSSIAPKQVAESQLQVEPAPVLQARVDESEREAAPLVPPAASEAESASVVPGAEAGAQELEDDILARASVLLEEAERARAKEVEDHGHHYEQDQEEQDQLEDEPGVLGHYELGVVGMDSVGMDMGIGMGMYMGDTWNGHAHSVGIDDSVSRPNGTHPQRQREFLDDYEVEVEVEEIVETEAEREERQSRERRQREQKRAMLSVAELMSKPSRPMKGRRESPDPDEEEDVDPDMDMDDVDTYGGFSNSVSRKRRERDREIERDAILGGIEANSNLLNEGGDHDPDQEDDPYMLQYIDEGD</sequence>
<dbReference type="EMBL" id="JBANRG010000004">
    <property type="protein sequence ID" value="KAK7467483.1"/>
    <property type="molecule type" value="Genomic_DNA"/>
</dbReference>
<feature type="compositionally biased region" description="Polar residues" evidence="1">
    <location>
        <begin position="243"/>
        <end position="268"/>
    </location>
</feature>
<feature type="compositionally biased region" description="Polar residues" evidence="1">
    <location>
        <begin position="524"/>
        <end position="535"/>
    </location>
</feature>
<feature type="compositionally biased region" description="Polar residues" evidence="1">
    <location>
        <begin position="184"/>
        <end position="197"/>
    </location>
</feature>
<feature type="compositionally biased region" description="Low complexity" evidence="1">
    <location>
        <begin position="595"/>
        <end position="611"/>
    </location>
</feature>
<evidence type="ECO:0000313" key="2">
    <source>
        <dbReference type="EMBL" id="KAK7467483.1"/>
    </source>
</evidence>
<protein>
    <recommendedName>
        <fullName evidence="4">Zn(2)-C6 fungal-type domain-containing protein</fullName>
    </recommendedName>
</protein>
<feature type="region of interest" description="Disordered" evidence="1">
    <location>
        <begin position="583"/>
        <end position="611"/>
    </location>
</feature>